<evidence type="ECO:0000313" key="3">
    <source>
        <dbReference type="Proteomes" id="UP001157134"/>
    </source>
</evidence>
<comment type="caution">
    <text evidence="2">The sequence shown here is derived from an EMBL/GenBank/DDBJ whole genome shotgun (WGS) entry which is preliminary data.</text>
</comment>
<keyword evidence="1" id="KW-0812">Transmembrane</keyword>
<evidence type="ECO:0000256" key="1">
    <source>
        <dbReference type="SAM" id="Phobius"/>
    </source>
</evidence>
<dbReference type="Proteomes" id="UP001157134">
    <property type="component" value="Unassembled WGS sequence"/>
</dbReference>
<keyword evidence="1" id="KW-0472">Membrane</keyword>
<keyword evidence="1" id="KW-1133">Transmembrane helix</keyword>
<sequence>MSEKSILGTDNYHLIVGIIFFAFVIFAVLDNFSDSHQVEANAKLAVEQCGEGNVKSVTTTSFTCKS</sequence>
<reference evidence="2 3" key="1">
    <citation type="submission" date="2023-03" db="EMBL/GenBank/DDBJ databases">
        <title>Thalassotalea loyana LMG 22536T draft genome sequence.</title>
        <authorList>
            <person name="Sawabe T."/>
        </authorList>
    </citation>
    <scope>NUCLEOTIDE SEQUENCE [LARGE SCALE GENOMIC DNA]</scope>
    <source>
        <strain evidence="2 3">LMG 22536</strain>
    </source>
</reference>
<evidence type="ECO:0000313" key="2">
    <source>
        <dbReference type="EMBL" id="GLX85272.1"/>
    </source>
</evidence>
<keyword evidence="3" id="KW-1185">Reference proteome</keyword>
<organism evidence="2 3">
    <name type="scientific">Thalassotalea loyana</name>
    <dbReference type="NCBI Taxonomy" id="280483"/>
    <lineage>
        <taxon>Bacteria</taxon>
        <taxon>Pseudomonadati</taxon>
        <taxon>Pseudomonadota</taxon>
        <taxon>Gammaproteobacteria</taxon>
        <taxon>Alteromonadales</taxon>
        <taxon>Colwelliaceae</taxon>
        <taxon>Thalassotalea</taxon>
    </lineage>
</organism>
<protein>
    <submittedName>
        <fullName evidence="2">Uncharacterized protein</fullName>
    </submittedName>
</protein>
<proteinExistence type="predicted"/>
<feature type="transmembrane region" description="Helical" evidence="1">
    <location>
        <begin position="12"/>
        <end position="29"/>
    </location>
</feature>
<dbReference type="RefSeq" id="WP_284297227.1">
    <property type="nucleotide sequence ID" value="NZ_BSSV01000003.1"/>
</dbReference>
<name>A0ABQ6HAX9_9GAMM</name>
<gene>
    <name evidence="2" type="ORF">tloyanaT_15240</name>
</gene>
<accession>A0ABQ6HAX9</accession>
<dbReference type="EMBL" id="BSSV01000003">
    <property type="protein sequence ID" value="GLX85272.1"/>
    <property type="molecule type" value="Genomic_DNA"/>
</dbReference>